<proteinExistence type="predicted"/>
<evidence type="ECO:0000313" key="3">
    <source>
        <dbReference type="EMBL" id="CAA2985619.1"/>
    </source>
</evidence>
<name>A0A8S0RZ78_OLEEU</name>
<gene>
    <name evidence="3" type="ORF">OLEA9_A073304</name>
</gene>
<dbReference type="PANTHER" id="PTHR12234">
    <property type="entry name" value="FORMIMINOTRANSFERASE-CYCLODEAMINASE"/>
    <property type="match status" value="1"/>
</dbReference>
<feature type="domain" description="Formiminotransferase N-terminal subdomain" evidence="2">
    <location>
        <begin position="5"/>
        <end position="123"/>
    </location>
</feature>
<evidence type="ECO:0000259" key="2">
    <source>
        <dbReference type="SMART" id="SM01222"/>
    </source>
</evidence>
<dbReference type="InterPro" id="IPR022384">
    <property type="entry name" value="FormiminoTrfase_cat_dom_sf"/>
</dbReference>
<reference evidence="3 4" key="1">
    <citation type="submission" date="2019-12" db="EMBL/GenBank/DDBJ databases">
        <authorList>
            <person name="Alioto T."/>
            <person name="Alioto T."/>
            <person name="Gomez Garrido J."/>
        </authorList>
    </citation>
    <scope>NUCLEOTIDE SEQUENCE [LARGE SCALE GENOMIC DNA]</scope>
</reference>
<keyword evidence="4" id="KW-1185">Reference proteome</keyword>
<evidence type="ECO:0000313" key="4">
    <source>
        <dbReference type="Proteomes" id="UP000594638"/>
    </source>
</evidence>
<keyword evidence="1" id="KW-0472">Membrane</keyword>
<dbReference type="Gramene" id="OE9A073304T1">
    <property type="protein sequence ID" value="OE9A073304C1"/>
    <property type="gene ID" value="OE9A073304"/>
</dbReference>
<sequence>MLKQMLACCKVYVSESRNRAALESIERAANLFPEAPIVNKFENETYNRVGYTLVSKLVPCCTLKSAVFEMVKAAFLSIDLEMHTGTILGLVLWTTFVSIPWLVLLWMMLQGLQNLWLLMLARGFKICSLET</sequence>
<feature type="transmembrane region" description="Helical" evidence="1">
    <location>
        <begin position="87"/>
        <end position="109"/>
    </location>
</feature>
<dbReference type="Gramene" id="OE9A073304T2">
    <property type="protein sequence ID" value="OE9A073304C2"/>
    <property type="gene ID" value="OE9A073304"/>
</dbReference>
<keyword evidence="1" id="KW-1133">Transmembrane helix</keyword>
<dbReference type="GO" id="GO:0005542">
    <property type="term" value="F:folic acid binding"/>
    <property type="evidence" value="ECO:0007669"/>
    <property type="project" value="InterPro"/>
</dbReference>
<dbReference type="PANTHER" id="PTHR12234:SF1">
    <property type="entry name" value="FORMIMINOTRANSFERASE N-TERMINAL SUBDOMAIN-CONTAINING PROTEIN"/>
    <property type="match status" value="1"/>
</dbReference>
<accession>A0A8S0RZ78</accession>
<dbReference type="SUPFAM" id="SSF55116">
    <property type="entry name" value="Formiminotransferase domain of formiminotransferase-cyclodeaminase"/>
    <property type="match status" value="1"/>
</dbReference>
<organism evidence="3 4">
    <name type="scientific">Olea europaea subsp. europaea</name>
    <dbReference type="NCBI Taxonomy" id="158383"/>
    <lineage>
        <taxon>Eukaryota</taxon>
        <taxon>Viridiplantae</taxon>
        <taxon>Streptophyta</taxon>
        <taxon>Embryophyta</taxon>
        <taxon>Tracheophyta</taxon>
        <taxon>Spermatophyta</taxon>
        <taxon>Magnoliopsida</taxon>
        <taxon>eudicotyledons</taxon>
        <taxon>Gunneridae</taxon>
        <taxon>Pentapetalae</taxon>
        <taxon>asterids</taxon>
        <taxon>lamiids</taxon>
        <taxon>Lamiales</taxon>
        <taxon>Oleaceae</taxon>
        <taxon>Oleeae</taxon>
        <taxon>Olea</taxon>
    </lineage>
</organism>
<dbReference type="GO" id="GO:0016740">
    <property type="term" value="F:transferase activity"/>
    <property type="evidence" value="ECO:0007669"/>
    <property type="project" value="InterPro"/>
</dbReference>
<dbReference type="AlphaFoldDB" id="A0A8S0RZ78"/>
<dbReference type="OrthoDB" id="48036at2759"/>
<protein>
    <submittedName>
        <fullName evidence="3">Glutamate formimidoyltransferase-like isoform X1</fullName>
    </submittedName>
</protein>
<dbReference type="InterPro" id="IPR012886">
    <property type="entry name" value="Formiminotransferase_N"/>
</dbReference>
<dbReference type="EMBL" id="CACTIH010003817">
    <property type="protein sequence ID" value="CAA2985619.1"/>
    <property type="molecule type" value="Genomic_DNA"/>
</dbReference>
<dbReference type="Pfam" id="PF07837">
    <property type="entry name" value="FTCD_N"/>
    <property type="match status" value="1"/>
</dbReference>
<keyword evidence="1" id="KW-0812">Transmembrane</keyword>
<dbReference type="SMART" id="SM01222">
    <property type="entry name" value="FTCD_N"/>
    <property type="match status" value="1"/>
</dbReference>
<dbReference type="InterPro" id="IPR037064">
    <property type="entry name" value="Formiminotransferase_N_sf"/>
</dbReference>
<dbReference type="Proteomes" id="UP000594638">
    <property type="component" value="Unassembled WGS sequence"/>
</dbReference>
<evidence type="ECO:0000256" key="1">
    <source>
        <dbReference type="SAM" id="Phobius"/>
    </source>
</evidence>
<dbReference type="Gene3D" id="3.30.990.10">
    <property type="entry name" value="Formiminotransferase, N-terminal subdomain"/>
    <property type="match status" value="1"/>
</dbReference>
<dbReference type="InterPro" id="IPR051623">
    <property type="entry name" value="FTCD"/>
</dbReference>
<comment type="caution">
    <text evidence="3">The sequence shown here is derived from an EMBL/GenBank/DDBJ whole genome shotgun (WGS) entry which is preliminary data.</text>
</comment>